<dbReference type="InterPro" id="IPR010982">
    <property type="entry name" value="Lambda_DNA-bd_dom_sf"/>
</dbReference>
<dbReference type="PROSITE" id="PS50943">
    <property type="entry name" value="HTH_CROC1"/>
    <property type="match status" value="1"/>
</dbReference>
<dbReference type="CDD" id="cd00093">
    <property type="entry name" value="HTH_XRE"/>
    <property type="match status" value="1"/>
</dbReference>
<dbReference type="EMBL" id="QLQD01000038">
    <property type="protein sequence ID" value="RLU57673.1"/>
    <property type="molecule type" value="Genomic_DNA"/>
</dbReference>
<dbReference type="KEGG" id="siz:SI82_03540"/>
<dbReference type="Pfam" id="PF18768">
    <property type="entry name" value="RNPP_C"/>
    <property type="match status" value="1"/>
</dbReference>
<dbReference type="RefSeq" id="WP_017795003.1">
    <property type="nucleotide sequence ID" value="NZ_CP010783.1"/>
</dbReference>
<protein>
    <submittedName>
        <fullName evidence="2">XRE family transcriptional regulator</fullName>
    </submittedName>
</protein>
<reference evidence="2 3" key="1">
    <citation type="submission" date="2018-06" db="EMBL/GenBank/DDBJ databases">
        <title>Mutators as drivers of adaptation in pathogenic bacteria and a risk factor for host jumps and vaccine escape.</title>
        <authorList>
            <person name="Barnes A.C."/>
            <person name="Silayeva O."/>
        </authorList>
    </citation>
    <scope>NUCLEOTIDE SEQUENCE [LARGE SCALE GENOMIC DNA]</scope>
    <source>
        <strain evidence="2 3">QMA0445</strain>
    </source>
</reference>
<dbReference type="InterPro" id="IPR001387">
    <property type="entry name" value="Cro/C1-type_HTH"/>
</dbReference>
<accession>A0A3L8M4L6</accession>
<dbReference type="AlphaFoldDB" id="A0A3L8M4L6"/>
<dbReference type="Pfam" id="PF01381">
    <property type="entry name" value="HTH_3"/>
    <property type="match status" value="1"/>
</dbReference>
<organism evidence="2 3">
    <name type="scientific">Streptococcus iniae</name>
    <name type="common">Streptococcus shiloi</name>
    <dbReference type="NCBI Taxonomy" id="1346"/>
    <lineage>
        <taxon>Bacteria</taxon>
        <taxon>Bacillati</taxon>
        <taxon>Bacillota</taxon>
        <taxon>Bacilli</taxon>
        <taxon>Lactobacillales</taxon>
        <taxon>Streptococcaceae</taxon>
        <taxon>Streptococcus</taxon>
    </lineage>
</organism>
<feature type="domain" description="HTH cro/C1-type" evidence="1">
    <location>
        <begin position="8"/>
        <end position="61"/>
    </location>
</feature>
<dbReference type="InterPro" id="IPR053163">
    <property type="entry name" value="HTH-type_regulator_Rgg"/>
</dbReference>
<evidence type="ECO:0000313" key="3">
    <source>
        <dbReference type="Proteomes" id="UP000269148"/>
    </source>
</evidence>
<gene>
    <name evidence="2" type="ORF">DIY07_03750</name>
</gene>
<dbReference type="SMR" id="A0A3L8M4L6"/>
<evidence type="ECO:0000259" key="1">
    <source>
        <dbReference type="PROSITE" id="PS50943"/>
    </source>
</evidence>
<comment type="caution">
    <text evidence="2">The sequence shown here is derived from an EMBL/GenBank/DDBJ whole genome shotgun (WGS) entry which is preliminary data.</text>
</comment>
<dbReference type="PANTHER" id="PTHR37038:SF14">
    <property type="entry name" value="TRANSCRIPTIONAL ACTIVATOR"/>
    <property type="match status" value="1"/>
</dbReference>
<dbReference type="OrthoDB" id="1150409at2"/>
<dbReference type="SMART" id="SM00530">
    <property type="entry name" value="HTH_XRE"/>
    <property type="match status" value="1"/>
</dbReference>
<name>A0A3L8M4L6_STRIN</name>
<dbReference type="InterPro" id="IPR041315">
    <property type="entry name" value="PlcR_TPR"/>
</dbReference>
<evidence type="ECO:0000313" key="2">
    <source>
        <dbReference type="EMBL" id="RLU57673.1"/>
    </source>
</evidence>
<dbReference type="Proteomes" id="UP000269148">
    <property type="component" value="Unassembled WGS sequence"/>
</dbReference>
<dbReference type="GeneID" id="35766113"/>
<dbReference type="GO" id="GO:0003677">
    <property type="term" value="F:DNA binding"/>
    <property type="evidence" value="ECO:0007669"/>
    <property type="project" value="InterPro"/>
</dbReference>
<dbReference type="InterPro" id="IPR011990">
    <property type="entry name" value="TPR-like_helical_dom_sf"/>
</dbReference>
<dbReference type="SUPFAM" id="SSF47413">
    <property type="entry name" value="lambda repressor-like DNA-binding domains"/>
    <property type="match status" value="1"/>
</dbReference>
<dbReference type="Gene3D" id="1.25.40.10">
    <property type="entry name" value="Tetratricopeptide repeat domain"/>
    <property type="match status" value="1"/>
</dbReference>
<dbReference type="PANTHER" id="PTHR37038">
    <property type="entry name" value="TRANSCRIPTIONAL REGULATOR-RELATED"/>
    <property type="match status" value="1"/>
</dbReference>
<sequence>MTLLATRFRSRRLELNLSQAELAEGICEQGQISRIEKGKYNPGSDLLYKLSQRLNVSMNYFFDEDISKETSTLNNFKVLSKKLLTEREYISLKYLYELEVRKKQKLTLSDQLYLTWIEAIILFHCDDKKAEAIKKLEVTINQMSDKERDYFIFFNSLLNFYSLTENKEISGEMYLKIISPLSNAKITFIEDLEILIKARYNYCRHLWIEEKIEDAISEILETIDICKNHNHYYLLPDLYCLMGNVSEGFAEKEEVKKYFYLSQFLYTLVGNDKMSLTLESYIKKFNL</sequence>
<proteinExistence type="predicted"/>